<organism evidence="1 2">
    <name type="scientific">Ohtaekwangia kribbensis</name>
    <dbReference type="NCBI Taxonomy" id="688913"/>
    <lineage>
        <taxon>Bacteria</taxon>
        <taxon>Pseudomonadati</taxon>
        <taxon>Bacteroidota</taxon>
        <taxon>Cytophagia</taxon>
        <taxon>Cytophagales</taxon>
        <taxon>Fulvivirgaceae</taxon>
        <taxon>Ohtaekwangia</taxon>
    </lineage>
</organism>
<accession>A0ABW3JW88</accession>
<name>A0ABW3JW88_9BACT</name>
<proteinExistence type="predicted"/>
<evidence type="ECO:0000313" key="1">
    <source>
        <dbReference type="EMBL" id="MFD0998237.1"/>
    </source>
</evidence>
<dbReference type="RefSeq" id="WP_377574595.1">
    <property type="nucleotide sequence ID" value="NZ_JBHTKA010000001.1"/>
</dbReference>
<evidence type="ECO:0008006" key="3">
    <source>
        <dbReference type="Google" id="ProtNLM"/>
    </source>
</evidence>
<comment type="caution">
    <text evidence="1">The sequence shown here is derived from an EMBL/GenBank/DDBJ whole genome shotgun (WGS) entry which is preliminary data.</text>
</comment>
<protein>
    <recommendedName>
        <fullName evidence="3">Lipoprotein</fullName>
    </recommendedName>
</protein>
<dbReference type="Proteomes" id="UP001597112">
    <property type="component" value="Unassembled WGS sequence"/>
</dbReference>
<dbReference type="EMBL" id="JBHTKA010000001">
    <property type="protein sequence ID" value="MFD0998237.1"/>
    <property type="molecule type" value="Genomic_DNA"/>
</dbReference>
<gene>
    <name evidence="1" type="ORF">ACFQ21_02925</name>
</gene>
<evidence type="ECO:0000313" key="2">
    <source>
        <dbReference type="Proteomes" id="UP001597112"/>
    </source>
</evidence>
<reference evidence="2" key="1">
    <citation type="journal article" date="2019" name="Int. J. Syst. Evol. Microbiol.">
        <title>The Global Catalogue of Microorganisms (GCM) 10K type strain sequencing project: providing services to taxonomists for standard genome sequencing and annotation.</title>
        <authorList>
            <consortium name="The Broad Institute Genomics Platform"/>
            <consortium name="The Broad Institute Genome Sequencing Center for Infectious Disease"/>
            <person name="Wu L."/>
            <person name="Ma J."/>
        </authorList>
    </citation>
    <scope>NUCLEOTIDE SEQUENCE [LARGE SCALE GENOMIC DNA]</scope>
    <source>
        <strain evidence="2">CCUG 58938</strain>
    </source>
</reference>
<sequence>MTNNLLLVIASIVLLTTQSCHSQISESKNKCGRKTIDKSLSQRLPKGICIPLNYTIEEVITNLDFDRDKKSDVVLRYSEYPLKTGATRFYAIYKRTGDTTFVLKKELKNIMPPYLKNIYAAVAGSDTVASRLAVSYPYDLRIEFIQDTIKISHLIPDYYGKTYSFVFKSDNWYLKQVAYWIGDLDERDVTQMDLSSKLLKRNVLETKRIDNIVPIDKFSLVESRRKAETEEKEYFMENYDLLEWSNENK</sequence>
<keyword evidence="2" id="KW-1185">Reference proteome</keyword>